<dbReference type="PRINTS" id="PR00455">
    <property type="entry name" value="HTHTETR"/>
</dbReference>
<evidence type="ECO:0000313" key="2">
    <source>
        <dbReference type="EMBL" id="QHN38994.1"/>
    </source>
</evidence>
<dbReference type="Pfam" id="PF00440">
    <property type="entry name" value="TetR_N"/>
    <property type="match status" value="1"/>
</dbReference>
<proteinExistence type="predicted"/>
<dbReference type="GO" id="GO:0003677">
    <property type="term" value="F:DNA binding"/>
    <property type="evidence" value="ECO:0007669"/>
    <property type="project" value="UniProtKB-UniRule"/>
</dbReference>
<dbReference type="Gene3D" id="1.10.10.60">
    <property type="entry name" value="Homeodomain-like"/>
    <property type="match status" value="1"/>
</dbReference>
<dbReference type="Gene3D" id="1.10.357.10">
    <property type="entry name" value="Tetracycline Repressor, domain 2"/>
    <property type="match status" value="1"/>
</dbReference>
<dbReference type="InterPro" id="IPR050624">
    <property type="entry name" value="HTH-type_Tx_Regulator"/>
</dbReference>
<dbReference type="PANTHER" id="PTHR43479">
    <property type="entry name" value="ACREF/ENVCD OPERON REPRESSOR-RELATED"/>
    <property type="match status" value="1"/>
</dbReference>
<dbReference type="PANTHER" id="PTHR43479:SF11">
    <property type="entry name" value="ACREF_ENVCD OPERON REPRESSOR-RELATED"/>
    <property type="match status" value="1"/>
</dbReference>
<organism evidence="2">
    <name type="scientific">Gordonia amarae</name>
    <dbReference type="NCBI Taxonomy" id="36821"/>
    <lineage>
        <taxon>Bacteria</taxon>
        <taxon>Bacillati</taxon>
        <taxon>Actinomycetota</taxon>
        <taxon>Actinomycetes</taxon>
        <taxon>Mycobacteriales</taxon>
        <taxon>Gordoniaceae</taxon>
        <taxon>Gordonia</taxon>
    </lineage>
</organism>
<evidence type="ECO:0000256" key="1">
    <source>
        <dbReference type="ARBA" id="ARBA00023125"/>
    </source>
</evidence>
<protein>
    <submittedName>
        <fullName evidence="2">TetR family transcriptional regulator</fullName>
    </submittedName>
</protein>
<keyword evidence="1" id="KW-0238">DNA-binding</keyword>
<dbReference type="InterPro" id="IPR001647">
    <property type="entry name" value="HTH_TetR"/>
</dbReference>
<gene>
    <name evidence="2" type="ORF">GII30_07255</name>
</gene>
<dbReference type="PROSITE" id="PS50977">
    <property type="entry name" value="HTH_TETR_2"/>
    <property type="match status" value="1"/>
</dbReference>
<dbReference type="SUPFAM" id="SSF46689">
    <property type="entry name" value="Homeodomain-like"/>
    <property type="match status" value="1"/>
</dbReference>
<dbReference type="RefSeq" id="WP_005185933.1">
    <property type="nucleotide sequence ID" value="NZ_CP045804.1"/>
</dbReference>
<dbReference type="SUPFAM" id="SSF48498">
    <property type="entry name" value="Tetracyclin repressor-like, C-terminal domain"/>
    <property type="match status" value="1"/>
</dbReference>
<accession>A0A857KZ95</accession>
<name>A0A857KZ95_9ACTN</name>
<dbReference type="InterPro" id="IPR036271">
    <property type="entry name" value="Tet_transcr_reg_TetR-rel_C_sf"/>
</dbReference>
<dbReference type="InterPro" id="IPR009057">
    <property type="entry name" value="Homeodomain-like_sf"/>
</dbReference>
<sequence length="215" mass="24601">MSAKPTTDKGRRTREHLVNSGRAVFARVGYVDARMSDVATEADISMGGLYRYFKNKEDLFAQVISDLHEKLYEASASHRQDFATNPYRTLLESNRGYLTLYQENRDVMRAFIQAAHVEERFQDIWWDMRVRHIDRFVKALAAVHGITEVDGADARVATEAMACMVEQSAYVWYAQERRHKTEVDVDSAARIVARAWHQTFFAGTAPGTDTLSDRD</sequence>
<dbReference type="AlphaFoldDB" id="A0A857KZ95"/>
<dbReference type="EMBL" id="CP045810">
    <property type="protein sequence ID" value="QHN38994.1"/>
    <property type="molecule type" value="Genomic_DNA"/>
</dbReference>
<reference evidence="2" key="1">
    <citation type="journal article" date="2021" name="Nat. Microbiol.">
        <title>Cocultivation of an ultrasmall environmental parasitic bacterium with lytic ability against bacteria associated with wastewater foams.</title>
        <authorList>
            <person name="Batinovic S."/>
            <person name="Rose J.J.A."/>
            <person name="Ratcliffe J."/>
            <person name="Seviour R.J."/>
            <person name="Petrovski S."/>
        </authorList>
    </citation>
    <scope>NUCLEOTIDE SEQUENCE</scope>
    <source>
        <strain evidence="2">CON44</strain>
    </source>
</reference>